<name>A0A811JY99_BURXY</name>
<dbReference type="AlphaFoldDB" id="A0A811JY99"/>
<evidence type="ECO:0000313" key="1">
    <source>
        <dbReference type="EMBL" id="CAD5208221.1"/>
    </source>
</evidence>
<sequence>MSTESSAPSNSGAFSTKRIFLVKTSLDDTLSFLQKQLDELFDFDQRDHNLKVMMIEDLMGDLEECVNLFHHRKYPEAVVTIMNDIMGRALLIATNIAQCTQKNFTHTNDICAICLEEEAQQPVYCLQCLKVVCCKGCMTQLMKHICRENNGGSSQQNVPPVSRTKCQAAACSRKAIMGDSEARRSPVIFPTD</sequence>
<dbReference type="EMBL" id="CAJFCV020000001">
    <property type="protein sequence ID" value="CAG9080679.1"/>
    <property type="molecule type" value="Genomic_DNA"/>
</dbReference>
<dbReference type="Proteomes" id="UP000659654">
    <property type="component" value="Unassembled WGS sequence"/>
</dbReference>
<gene>
    <name evidence="1" type="ORF">BXYJ_LOCUS457</name>
</gene>
<accession>A0A811JY99</accession>
<keyword evidence="2" id="KW-1185">Reference proteome</keyword>
<dbReference type="EMBL" id="CAJFDI010000001">
    <property type="protein sequence ID" value="CAD5208221.1"/>
    <property type="molecule type" value="Genomic_DNA"/>
</dbReference>
<protein>
    <submittedName>
        <fullName evidence="1">(pine wood nematode) hypothetical protein</fullName>
    </submittedName>
</protein>
<reference evidence="1" key="1">
    <citation type="submission" date="2020-09" db="EMBL/GenBank/DDBJ databases">
        <authorList>
            <person name="Kikuchi T."/>
        </authorList>
    </citation>
    <scope>NUCLEOTIDE SEQUENCE</scope>
    <source>
        <strain evidence="1">Ka4C1</strain>
    </source>
</reference>
<evidence type="ECO:0000313" key="2">
    <source>
        <dbReference type="Proteomes" id="UP000659654"/>
    </source>
</evidence>
<dbReference type="Proteomes" id="UP000582659">
    <property type="component" value="Unassembled WGS sequence"/>
</dbReference>
<comment type="caution">
    <text evidence="1">The sequence shown here is derived from an EMBL/GenBank/DDBJ whole genome shotgun (WGS) entry which is preliminary data.</text>
</comment>
<organism evidence="1 2">
    <name type="scientific">Bursaphelenchus xylophilus</name>
    <name type="common">Pinewood nematode worm</name>
    <name type="synonym">Aphelenchoides xylophilus</name>
    <dbReference type="NCBI Taxonomy" id="6326"/>
    <lineage>
        <taxon>Eukaryota</taxon>
        <taxon>Metazoa</taxon>
        <taxon>Ecdysozoa</taxon>
        <taxon>Nematoda</taxon>
        <taxon>Chromadorea</taxon>
        <taxon>Rhabditida</taxon>
        <taxon>Tylenchina</taxon>
        <taxon>Tylenchomorpha</taxon>
        <taxon>Aphelenchoidea</taxon>
        <taxon>Aphelenchoididae</taxon>
        <taxon>Bursaphelenchus</taxon>
    </lineage>
</organism>
<proteinExistence type="predicted"/>